<dbReference type="Pfam" id="PF04101">
    <property type="entry name" value="Glyco_tran_28_C"/>
    <property type="match status" value="1"/>
</dbReference>
<keyword evidence="3" id="KW-1185">Reference proteome</keyword>
<dbReference type="InterPro" id="IPR007235">
    <property type="entry name" value="Glyco_trans_28_C"/>
</dbReference>
<organism evidence="2 3">
    <name type="scientific">Pseudohalioglobus sediminis</name>
    <dbReference type="NCBI Taxonomy" id="2606449"/>
    <lineage>
        <taxon>Bacteria</taxon>
        <taxon>Pseudomonadati</taxon>
        <taxon>Pseudomonadota</taxon>
        <taxon>Gammaproteobacteria</taxon>
        <taxon>Cellvibrionales</taxon>
        <taxon>Halieaceae</taxon>
        <taxon>Pseudohalioglobus</taxon>
    </lineage>
</organism>
<dbReference type="SUPFAM" id="SSF53756">
    <property type="entry name" value="UDP-Glycosyltransferase/glycogen phosphorylase"/>
    <property type="match status" value="1"/>
</dbReference>
<protein>
    <recommendedName>
        <fullName evidence="1">Glycosyl transferase family 28 C-terminal domain-containing protein</fullName>
    </recommendedName>
</protein>
<dbReference type="GO" id="GO:0016758">
    <property type="term" value="F:hexosyltransferase activity"/>
    <property type="evidence" value="ECO:0007669"/>
    <property type="project" value="InterPro"/>
</dbReference>
<accession>A0A5B0WSF8</accession>
<name>A0A5B0WSF8_9GAMM</name>
<feature type="domain" description="Glycosyl transferase family 28 C-terminal" evidence="1">
    <location>
        <begin position="2"/>
        <end position="140"/>
    </location>
</feature>
<proteinExistence type="predicted"/>
<dbReference type="RefSeq" id="WP_149611855.1">
    <property type="nucleotide sequence ID" value="NZ_VTUX01000006.1"/>
</dbReference>
<reference evidence="2 3" key="1">
    <citation type="submission" date="2019-09" db="EMBL/GenBank/DDBJ databases">
        <authorList>
            <person name="Chen X.-Y."/>
        </authorList>
    </citation>
    <scope>NUCLEOTIDE SEQUENCE [LARGE SCALE GENOMIC DNA]</scope>
    <source>
        <strain evidence="2 3">NY5</strain>
    </source>
</reference>
<dbReference type="AlphaFoldDB" id="A0A5B0WSF8"/>
<gene>
    <name evidence="2" type="ORF">F0M18_12835</name>
</gene>
<dbReference type="Gene3D" id="3.40.50.2000">
    <property type="entry name" value="Glycogen Phosphorylase B"/>
    <property type="match status" value="1"/>
</dbReference>
<evidence type="ECO:0000313" key="2">
    <source>
        <dbReference type="EMBL" id="KAA1189954.1"/>
    </source>
</evidence>
<dbReference type="Proteomes" id="UP000323708">
    <property type="component" value="Unassembled WGS sequence"/>
</dbReference>
<comment type="caution">
    <text evidence="2">The sequence shown here is derived from an EMBL/GenBank/DDBJ whole genome shotgun (WGS) entry which is preliminary data.</text>
</comment>
<evidence type="ECO:0000259" key="1">
    <source>
        <dbReference type="Pfam" id="PF04101"/>
    </source>
</evidence>
<evidence type="ECO:0000313" key="3">
    <source>
        <dbReference type="Proteomes" id="UP000323708"/>
    </source>
</evidence>
<sequence length="165" mass="18468">MIFLSVGSELPFSRLVKAVDEWGRENSELDIVAQVGKLSEQDYVPLHSEHHDFVDPTKYSQLAEASVLMIAHAGMGSIISAMTIGKPLVIMPRRAELREATTDHQCATAKKFEGKEGIFVAWDESEIGQAISNALEYAKQAQFKRAEKFAPEDFIRRIRSFIVEA</sequence>
<dbReference type="EMBL" id="VTUX01000006">
    <property type="protein sequence ID" value="KAA1189954.1"/>
    <property type="molecule type" value="Genomic_DNA"/>
</dbReference>